<evidence type="ECO:0000256" key="4">
    <source>
        <dbReference type="ARBA" id="ARBA00007132"/>
    </source>
</evidence>
<evidence type="ECO:0000256" key="12">
    <source>
        <dbReference type="ARBA" id="ARBA00023125"/>
    </source>
</evidence>
<evidence type="ECO:0000256" key="15">
    <source>
        <dbReference type="ARBA" id="ARBA00023242"/>
    </source>
</evidence>
<dbReference type="FunFam" id="3.30.70.2610:FF:000001">
    <property type="entry name" value="General transcription factor IIH subunit 4"/>
    <property type="match status" value="1"/>
</dbReference>
<dbReference type="InterPro" id="IPR014001">
    <property type="entry name" value="Helicase_ATP-bd"/>
</dbReference>
<evidence type="ECO:0000256" key="14">
    <source>
        <dbReference type="ARBA" id="ARBA00023204"/>
    </source>
</evidence>
<dbReference type="PANTHER" id="PTHR45629">
    <property type="entry name" value="SNF2/RAD54 FAMILY MEMBER"/>
    <property type="match status" value="1"/>
</dbReference>
<dbReference type="Pfam" id="PF00271">
    <property type="entry name" value="Helicase_C"/>
    <property type="match status" value="1"/>
</dbReference>
<feature type="domain" description="Helicase C-terminal" evidence="19">
    <location>
        <begin position="571"/>
        <end position="728"/>
    </location>
</feature>
<dbReference type="Pfam" id="PF03849">
    <property type="entry name" value="Tfb2"/>
    <property type="match status" value="1"/>
</dbReference>
<comment type="function">
    <text evidence="16">Component of the general transcription and DNA repair factor IIH (TFIIH) core complex which is involved in general and transcription-coupled nucleotide excision repair (NER) of damaged DNA.</text>
</comment>
<evidence type="ECO:0000256" key="8">
    <source>
        <dbReference type="ARBA" id="ARBA00022801"/>
    </source>
</evidence>
<evidence type="ECO:0000259" key="18">
    <source>
        <dbReference type="PROSITE" id="PS51192"/>
    </source>
</evidence>
<evidence type="ECO:0000256" key="13">
    <source>
        <dbReference type="ARBA" id="ARBA00023163"/>
    </source>
</evidence>
<dbReference type="InterPro" id="IPR004598">
    <property type="entry name" value="TFIIH_p52/Tfb2"/>
</dbReference>
<dbReference type="PANTHER" id="PTHR45629:SF7">
    <property type="entry name" value="DNA EXCISION REPAIR PROTEIN ERCC-6-RELATED"/>
    <property type="match status" value="1"/>
</dbReference>
<dbReference type="Gene3D" id="3.40.50.10810">
    <property type="entry name" value="Tandem AAA-ATPase domain"/>
    <property type="match status" value="1"/>
</dbReference>
<evidence type="ECO:0000256" key="9">
    <source>
        <dbReference type="ARBA" id="ARBA00022806"/>
    </source>
</evidence>
<dbReference type="InterPro" id="IPR013967">
    <property type="entry name" value="Rad54_N"/>
</dbReference>
<evidence type="ECO:0000256" key="7">
    <source>
        <dbReference type="ARBA" id="ARBA00022763"/>
    </source>
</evidence>
<dbReference type="InterPro" id="IPR000330">
    <property type="entry name" value="SNF2_N"/>
</dbReference>
<dbReference type="Pfam" id="PF18307">
    <property type="entry name" value="Tfb2_C"/>
    <property type="match status" value="1"/>
</dbReference>
<evidence type="ECO:0000256" key="1">
    <source>
        <dbReference type="ARBA" id="ARBA00002817"/>
    </source>
</evidence>
<dbReference type="GO" id="GO:0004386">
    <property type="term" value="F:helicase activity"/>
    <property type="evidence" value="ECO:0007669"/>
    <property type="project" value="UniProtKB-KW"/>
</dbReference>
<keyword evidence="13 16" id="KW-0804">Transcription</keyword>
<dbReference type="InterPro" id="IPR001650">
    <property type="entry name" value="Helicase_C-like"/>
</dbReference>
<dbReference type="NCBIfam" id="TIGR00625">
    <property type="entry name" value="tfb2"/>
    <property type="match status" value="1"/>
</dbReference>
<feature type="compositionally biased region" description="Basic and acidic residues" evidence="17">
    <location>
        <begin position="170"/>
        <end position="179"/>
    </location>
</feature>
<evidence type="ECO:0000256" key="17">
    <source>
        <dbReference type="SAM" id="MobiDB-lite"/>
    </source>
</evidence>
<dbReference type="SUPFAM" id="SSF52540">
    <property type="entry name" value="P-loop containing nucleoside triphosphate hydrolases"/>
    <property type="match status" value="2"/>
</dbReference>
<dbReference type="Gene3D" id="1.20.120.850">
    <property type="entry name" value="SWI2/SNF2 ATPases, N-terminal domain"/>
    <property type="match status" value="1"/>
</dbReference>
<dbReference type="GO" id="GO:0001671">
    <property type="term" value="F:ATPase activator activity"/>
    <property type="evidence" value="ECO:0007669"/>
    <property type="project" value="InterPro"/>
</dbReference>
<keyword evidence="21" id="KW-1185">Reference proteome</keyword>
<feature type="region of interest" description="Disordered" evidence="17">
    <location>
        <begin position="29"/>
        <end position="48"/>
    </location>
</feature>
<evidence type="ECO:0000256" key="6">
    <source>
        <dbReference type="ARBA" id="ARBA00022741"/>
    </source>
</evidence>
<evidence type="ECO:0000256" key="2">
    <source>
        <dbReference type="ARBA" id="ARBA00004123"/>
    </source>
</evidence>
<evidence type="ECO:0000256" key="11">
    <source>
        <dbReference type="ARBA" id="ARBA00023015"/>
    </source>
</evidence>
<dbReference type="FunFam" id="3.40.50.300:FF:000332">
    <property type="entry name" value="DNA repair and recombination protein RAD54-like"/>
    <property type="match status" value="1"/>
</dbReference>
<dbReference type="GO" id="GO:0000439">
    <property type="term" value="C:transcription factor TFIIH core complex"/>
    <property type="evidence" value="ECO:0007669"/>
    <property type="project" value="InterPro"/>
</dbReference>
<comment type="similarity">
    <text evidence="3">Belongs to the SNF2/RAD54 helicase family.</text>
</comment>
<proteinExistence type="inferred from homology"/>
<dbReference type="GO" id="GO:0015616">
    <property type="term" value="F:DNA translocase activity"/>
    <property type="evidence" value="ECO:0007669"/>
    <property type="project" value="TreeGrafter"/>
</dbReference>
<dbReference type="GO" id="GO:0045003">
    <property type="term" value="P:double-strand break repair via synthesis-dependent strand annealing"/>
    <property type="evidence" value="ECO:0007669"/>
    <property type="project" value="TreeGrafter"/>
</dbReference>
<reference evidence="20" key="1">
    <citation type="submission" date="2023-03" db="EMBL/GenBank/DDBJ databases">
        <title>Mating type loci evolution in Malassezia.</title>
        <authorList>
            <person name="Coelho M.A."/>
        </authorList>
    </citation>
    <scope>NUCLEOTIDE SEQUENCE</scope>
    <source>
        <strain evidence="20">CBS 11721</strain>
    </source>
</reference>
<dbReference type="SMART" id="SM00487">
    <property type="entry name" value="DEXDc"/>
    <property type="match status" value="1"/>
</dbReference>
<dbReference type="GO" id="GO:0016817">
    <property type="term" value="F:hydrolase activity, acting on acid anhydrides"/>
    <property type="evidence" value="ECO:0007669"/>
    <property type="project" value="InterPro"/>
</dbReference>
<dbReference type="EMBL" id="CP119878">
    <property type="protein sequence ID" value="WFD34992.1"/>
    <property type="molecule type" value="Genomic_DNA"/>
</dbReference>
<dbReference type="InterPro" id="IPR040662">
    <property type="entry name" value="Tfb2_C"/>
</dbReference>
<dbReference type="InterPro" id="IPR027417">
    <property type="entry name" value="P-loop_NTPase"/>
</dbReference>
<keyword evidence="11 16" id="KW-0805">Transcription regulation</keyword>
<feature type="domain" description="Helicase ATP-binding" evidence="18">
    <location>
        <begin position="242"/>
        <end position="420"/>
    </location>
</feature>
<keyword evidence="14 16" id="KW-0234">DNA repair</keyword>
<keyword evidence="7 16" id="KW-0227">DNA damage</keyword>
<organism evidence="20 21">
    <name type="scientific">Malassezia cuniculi</name>
    <dbReference type="NCBI Taxonomy" id="948313"/>
    <lineage>
        <taxon>Eukaryota</taxon>
        <taxon>Fungi</taxon>
        <taxon>Dikarya</taxon>
        <taxon>Basidiomycota</taxon>
        <taxon>Ustilaginomycotina</taxon>
        <taxon>Malasseziomycetes</taxon>
        <taxon>Malasseziales</taxon>
        <taxon>Malasseziaceae</taxon>
        <taxon>Malassezia</taxon>
    </lineage>
</organism>
<dbReference type="GO" id="GO:0003677">
    <property type="term" value="F:DNA binding"/>
    <property type="evidence" value="ECO:0007669"/>
    <property type="project" value="UniProtKB-KW"/>
</dbReference>
<keyword evidence="8" id="KW-0378">Hydrolase</keyword>
<dbReference type="GO" id="GO:0007131">
    <property type="term" value="P:reciprocal meiotic recombination"/>
    <property type="evidence" value="ECO:0007669"/>
    <property type="project" value="TreeGrafter"/>
</dbReference>
<dbReference type="PROSITE" id="PS51192">
    <property type="entry name" value="HELICASE_ATP_BIND_1"/>
    <property type="match status" value="1"/>
</dbReference>
<evidence type="ECO:0000256" key="5">
    <source>
        <dbReference type="ARBA" id="ARBA00022553"/>
    </source>
</evidence>
<keyword evidence="15 16" id="KW-0539">Nucleus</keyword>
<keyword evidence="5" id="KW-0597">Phosphoprotein</keyword>
<evidence type="ECO:0000313" key="20">
    <source>
        <dbReference type="EMBL" id="WFD34992.1"/>
    </source>
</evidence>
<gene>
    <name evidence="20" type="primary">RAD54</name>
    <name evidence="20" type="ORF">MCUN1_001838</name>
</gene>
<feature type="region of interest" description="Disordered" evidence="17">
    <location>
        <begin position="170"/>
        <end position="189"/>
    </location>
</feature>
<dbReference type="PROSITE" id="PS51194">
    <property type="entry name" value="HELICASE_CTER"/>
    <property type="match status" value="1"/>
</dbReference>
<dbReference type="GO" id="GO:0005524">
    <property type="term" value="F:ATP binding"/>
    <property type="evidence" value="ECO:0007669"/>
    <property type="project" value="UniProtKB-KW"/>
</dbReference>
<name>A0AAF0J600_9BASI</name>
<dbReference type="InterPro" id="IPR050496">
    <property type="entry name" value="SNF2_RAD54_helicase_repair"/>
</dbReference>
<dbReference type="Gene3D" id="3.40.50.300">
    <property type="entry name" value="P-loop containing nucleotide triphosphate hydrolases"/>
    <property type="match status" value="1"/>
</dbReference>
<dbReference type="InterPro" id="IPR038718">
    <property type="entry name" value="SNF2-like_sf"/>
</dbReference>
<accession>A0AAF0J600</accession>
<dbReference type="CDD" id="cd18793">
    <property type="entry name" value="SF2_C_SNF"/>
    <property type="match status" value="1"/>
</dbReference>
<comment type="subcellular location">
    <subcellularLocation>
        <location evidence="2 16">Nucleus</location>
    </subcellularLocation>
</comment>
<comment type="function">
    <text evidence="1">Component of the general transcription and DNA repair factor IIH (TFIIH) core complex, which is involved in general and transcription-coupled nucleotide excision repair (NER) of damaged DNA and, when complexed to TFIIK, in RNA transcription by RNA polymerase II. In NER, TFIIH acts by opening DNA around the lesion to allow the excision of the damaged oligonucleotide and its replacement by a new DNA fragment. In transcription, TFIIH has an essential role in transcription initiation. When the pre-initiation complex (PIC) has been established, TFIIH is required for promoter opening and promoter escape. Phosphorylation of the C-terminal tail (CTD) of the largest subunit of RNA polymerase II by the kinase module TFIIK controls the initiation of transcription.</text>
</comment>
<comment type="similarity">
    <text evidence="4 16">Belongs to the TFB2 family.</text>
</comment>
<dbReference type="InterPro" id="IPR049730">
    <property type="entry name" value="SNF2/RAD54-like_C"/>
</dbReference>
<evidence type="ECO:0000256" key="3">
    <source>
        <dbReference type="ARBA" id="ARBA00007025"/>
    </source>
</evidence>
<dbReference type="Gene3D" id="3.30.70.2610">
    <property type="match status" value="1"/>
</dbReference>
<evidence type="ECO:0000313" key="21">
    <source>
        <dbReference type="Proteomes" id="UP001219933"/>
    </source>
</evidence>
<dbReference type="FunFam" id="3.40.50.10810:FF:000010">
    <property type="entry name" value="DNA repair and recombination protein RAD54-like"/>
    <property type="match status" value="1"/>
</dbReference>
<sequence length="1245" mass="140744">MRRSAVAAARDAEDVKAVPRQLATGGGYGILQEQKPFKTPSPAPAERTGLRKRTRVNYAGMGGGADDAADENILPQKKSSLEGVYKGIDASGVSLNVDRRKWTVYEAKPDAIHRSFSIPSMHNKQGEPVEVRATNASLGMRRPIDIPPRPLHDPMADHAVVLFDPTVDDRDAEKERAAEEASIASDEPVRGPHKSLAAILGLRRPKHTAVEKVPVVIDPRLGKILRPHQIEGVRFLYRCTTGLVSEQASGCIMADEMGLGKTLQCIALMWTLLRQSPQAGRPTIEKCIIVCPSSLVRNWANELVKWLGQAAPGVLALDGKLTREQVFESVQRWSDAKGRAVLQPVMIASYETLRNLQEALNNTPIGLLLCDEGHRLKNADSLTFQSLAMLNVRRRVILSGTPIQNDLSEYFALLSFAIPDVLGSKLEFHKEYELDILKGRDADATEAQQELGKQKLQQLSGIVSKFIIRRTNDILSKYLPVKYEHVVFCRLSPFQLALYDLFINSPSIKRLLKGTGSQPLKAIGILKKLCNHPDLLDLPEDLEGSEELFPDGYKPGDRRNVQVHLSGKMAVLERFLSQIRSTTNDKIVLISNYTQTLDIFERLLRSRRWGFFRLDGTMNINKRQKLVDRFNDPEAPEFVFLLSSKAGGCGLNLIGANRLVLFDPDWNPASDQQALARVWRDGQKKTCFVYRFIATGSIEEKILQRQSHKQSLSSSVVDDALDAERHFSGDDLRALFLFKGQTDSDTHDTYKCRRCRDGKQQVRSQAMLYGDSSTWNHMSHDHVGQLHDDLLRAELAYNDVSIETFLTQQPRSVLNRLYEKPASCLAVFRLLPMTARQIIMNMLFLDGPLQVTDCLKFFRKEHTHAHEAPLQRMELLSIIVVKGGTELHFNRVFRDGMICALTGAGDFRSFGTPYHLSKDKIVSISDIDEFSRQQWETILHFMVGNEQSSTPRKTVLYLLHRAGLMQRGEYNQNQLSITSAGFQFLLQDVNSQLWVLLLQYLSIAEERNMDLVEVLAFFFTVGSLELGRAYETAGLSPTQLQMLEELSDYGLVYRPGKHSGYFFPTRLATTLTSSTGSNLSMSSDQEEQGYIILETNYRVYAYTGNLLKIAILNLFVTLKSRFPNIVVGQLTRDRVKSALKKGITADQIIAYLEHHAHPQMYKNDPLLPITVTDQIRLWEREMNRVTTCLGNLYTDFTSAHDFEQVREYAQSLGVLQWHSDERRMLFVTSEGHERVREFIQRRRVV</sequence>
<evidence type="ECO:0000256" key="16">
    <source>
        <dbReference type="RuleBase" id="RU364024"/>
    </source>
</evidence>
<dbReference type="SMART" id="SM00490">
    <property type="entry name" value="HELICc"/>
    <property type="match status" value="1"/>
</dbReference>
<dbReference type="GO" id="GO:0006366">
    <property type="term" value="P:transcription by RNA polymerase II"/>
    <property type="evidence" value="ECO:0007669"/>
    <property type="project" value="UniProtKB-ARBA"/>
</dbReference>
<keyword evidence="10" id="KW-0067">ATP-binding</keyword>
<keyword evidence="6" id="KW-0547">Nucleotide-binding</keyword>
<protein>
    <recommendedName>
        <fullName evidence="16">RNA polymerase II transcription factor B subunit 2</fullName>
    </recommendedName>
</protein>
<keyword evidence="9" id="KW-0347">Helicase</keyword>
<dbReference type="Proteomes" id="UP001219933">
    <property type="component" value="Chromosome 2"/>
</dbReference>
<evidence type="ECO:0000259" key="19">
    <source>
        <dbReference type="PROSITE" id="PS51194"/>
    </source>
</evidence>
<dbReference type="GO" id="GO:0006289">
    <property type="term" value="P:nucleotide-excision repair"/>
    <property type="evidence" value="ECO:0007669"/>
    <property type="project" value="InterPro"/>
</dbReference>
<evidence type="ECO:0000256" key="10">
    <source>
        <dbReference type="ARBA" id="ARBA00022840"/>
    </source>
</evidence>
<keyword evidence="12" id="KW-0238">DNA-binding</keyword>
<dbReference type="AlphaFoldDB" id="A0AAF0J600"/>
<dbReference type="Pfam" id="PF08658">
    <property type="entry name" value="Rad54_N"/>
    <property type="match status" value="1"/>
</dbReference>
<dbReference type="Pfam" id="PF00176">
    <property type="entry name" value="SNF2-rel_dom"/>
    <property type="match status" value="1"/>
</dbReference>